<dbReference type="Proteomes" id="UP000789572">
    <property type="component" value="Unassembled WGS sequence"/>
</dbReference>
<dbReference type="EMBL" id="CAJVPJ010001139">
    <property type="protein sequence ID" value="CAG8577585.1"/>
    <property type="molecule type" value="Genomic_DNA"/>
</dbReference>
<evidence type="ECO:0000313" key="2">
    <source>
        <dbReference type="Proteomes" id="UP000789572"/>
    </source>
</evidence>
<organism evidence="1 2">
    <name type="scientific">Paraglomus occultum</name>
    <dbReference type="NCBI Taxonomy" id="144539"/>
    <lineage>
        <taxon>Eukaryota</taxon>
        <taxon>Fungi</taxon>
        <taxon>Fungi incertae sedis</taxon>
        <taxon>Mucoromycota</taxon>
        <taxon>Glomeromycotina</taxon>
        <taxon>Glomeromycetes</taxon>
        <taxon>Paraglomerales</taxon>
        <taxon>Paraglomeraceae</taxon>
        <taxon>Paraglomus</taxon>
    </lineage>
</organism>
<gene>
    <name evidence="1" type="ORF">POCULU_LOCUS6318</name>
</gene>
<name>A0A9N9G3K5_9GLOM</name>
<dbReference type="AlphaFoldDB" id="A0A9N9G3K5"/>
<keyword evidence="2" id="KW-1185">Reference proteome</keyword>
<dbReference type="OrthoDB" id="2305202at2759"/>
<proteinExistence type="predicted"/>
<comment type="caution">
    <text evidence="1">The sequence shown here is derived from an EMBL/GenBank/DDBJ whole genome shotgun (WGS) entry which is preliminary data.</text>
</comment>
<protein>
    <submittedName>
        <fullName evidence="1">2152_t:CDS:1</fullName>
    </submittedName>
</protein>
<accession>A0A9N9G3K5</accession>
<sequence>MSKVLQFIRCKVQEQKVKKLAKKSGVVTRLLKDAHNTTLVLRQIKTEKEMPALLFDWNIAGFNVRGQTPAAIVASLVASGAVDYGNLGTLFTFRDGDHIGQWTRNVRTNLSWTKHQPGVADVCNYLVRINKISAHSRTVDLEDFTHVFA</sequence>
<evidence type="ECO:0000313" key="1">
    <source>
        <dbReference type="EMBL" id="CAG8577585.1"/>
    </source>
</evidence>
<reference evidence="1" key="1">
    <citation type="submission" date="2021-06" db="EMBL/GenBank/DDBJ databases">
        <authorList>
            <person name="Kallberg Y."/>
            <person name="Tangrot J."/>
            <person name="Rosling A."/>
        </authorList>
    </citation>
    <scope>NUCLEOTIDE SEQUENCE</scope>
    <source>
        <strain evidence="1">IA702</strain>
    </source>
</reference>